<name>A0A9P5XTN9_9AGAR</name>
<accession>A0A9P5XTN9</accession>
<dbReference type="PROSITE" id="PS51207">
    <property type="entry name" value="PXA"/>
    <property type="match status" value="1"/>
</dbReference>
<dbReference type="InterPro" id="IPR003114">
    <property type="entry name" value="Phox_assoc"/>
</dbReference>
<feature type="domain" description="PXA" evidence="2">
    <location>
        <begin position="1"/>
        <end position="178"/>
    </location>
</feature>
<dbReference type="AlphaFoldDB" id="A0A9P5XTN9"/>
<protein>
    <submittedName>
        <fullName evidence="3">PXA domain-containing protein</fullName>
    </submittedName>
</protein>
<dbReference type="PANTHER" id="PTHR22775:SF3">
    <property type="entry name" value="SORTING NEXIN-13"/>
    <property type="match status" value="1"/>
</dbReference>
<dbReference type="GO" id="GO:0035091">
    <property type="term" value="F:phosphatidylinositol binding"/>
    <property type="evidence" value="ECO:0007669"/>
    <property type="project" value="TreeGrafter"/>
</dbReference>
<dbReference type="OrthoDB" id="5582218at2759"/>
<keyword evidence="4" id="KW-1185">Reference proteome</keyword>
<dbReference type="Proteomes" id="UP000807353">
    <property type="component" value="Unassembled WGS sequence"/>
</dbReference>
<feature type="non-terminal residue" evidence="3">
    <location>
        <position position="402"/>
    </location>
</feature>
<sequence length="402" mass="44488">DLTAELYDLIALALRAFVIPWWSKISRYDKHFLPDITRILAAVVRALDARVQSPDIPLLFFHHVPVIVAQHYADYRSAHAKLATSYASGGAASLPQLFHQLQPHMALSPDGRVDTEYFRQVVDHILKASLPDEDYQPDSERFIIRELIVKLVLVDIIPKITQPWFIQRSIHDLLDLHQPPLSPSSSSTSPPTPFSFQTLVVLVLSAIQTVSGACLALIQAYKQAVSTIRRVNKFHPNLHIHPMTSPTSSSSTTTSSSSLPPAPPQGNYVSPPLSMVAEIFSLHDRFASMLLLTATQMLSALSASFLDRLLPHLLRSFFSPAFLLNITRISKRTLFPNGYPGPPPIEPTPEEQAEVRARLVAWRPSGTLGHALDPLSSPQCNVHLALLLLDCILGTLFPELLG</sequence>
<feature type="compositionally biased region" description="Low complexity" evidence="1">
    <location>
        <begin position="244"/>
        <end position="259"/>
    </location>
</feature>
<evidence type="ECO:0000256" key="1">
    <source>
        <dbReference type="SAM" id="MobiDB-lite"/>
    </source>
</evidence>
<gene>
    <name evidence="3" type="ORF">BDZ94DRAFT_1115664</name>
</gene>
<dbReference type="EMBL" id="MU150617">
    <property type="protein sequence ID" value="KAF9455561.1"/>
    <property type="molecule type" value="Genomic_DNA"/>
</dbReference>
<dbReference type="Pfam" id="PF02194">
    <property type="entry name" value="PXA"/>
    <property type="match status" value="1"/>
</dbReference>
<evidence type="ECO:0000313" key="3">
    <source>
        <dbReference type="EMBL" id="KAF9455561.1"/>
    </source>
</evidence>
<comment type="caution">
    <text evidence="3">The sequence shown here is derived from an EMBL/GenBank/DDBJ whole genome shotgun (WGS) entry which is preliminary data.</text>
</comment>
<proteinExistence type="predicted"/>
<dbReference type="PANTHER" id="PTHR22775">
    <property type="entry name" value="SORTING NEXIN"/>
    <property type="match status" value="1"/>
</dbReference>
<reference evidence="3" key="1">
    <citation type="submission" date="2020-11" db="EMBL/GenBank/DDBJ databases">
        <authorList>
            <consortium name="DOE Joint Genome Institute"/>
            <person name="Ahrendt S."/>
            <person name="Riley R."/>
            <person name="Andreopoulos W."/>
            <person name="Labutti K."/>
            <person name="Pangilinan J."/>
            <person name="Ruiz-Duenas F.J."/>
            <person name="Barrasa J.M."/>
            <person name="Sanchez-Garcia M."/>
            <person name="Camarero S."/>
            <person name="Miyauchi S."/>
            <person name="Serrano A."/>
            <person name="Linde D."/>
            <person name="Babiker R."/>
            <person name="Drula E."/>
            <person name="Ayuso-Fernandez I."/>
            <person name="Pacheco R."/>
            <person name="Padilla G."/>
            <person name="Ferreira P."/>
            <person name="Barriuso J."/>
            <person name="Kellner H."/>
            <person name="Castanera R."/>
            <person name="Alfaro M."/>
            <person name="Ramirez L."/>
            <person name="Pisabarro A.G."/>
            <person name="Kuo A."/>
            <person name="Tritt A."/>
            <person name="Lipzen A."/>
            <person name="He G."/>
            <person name="Yan M."/>
            <person name="Ng V."/>
            <person name="Cullen D."/>
            <person name="Martin F."/>
            <person name="Rosso M.-N."/>
            <person name="Henrissat B."/>
            <person name="Hibbett D."/>
            <person name="Martinez A.T."/>
            <person name="Grigoriev I.V."/>
        </authorList>
    </citation>
    <scope>NUCLEOTIDE SEQUENCE</scope>
    <source>
        <strain evidence="3">CBS 247.69</strain>
    </source>
</reference>
<dbReference type="SMART" id="SM00313">
    <property type="entry name" value="PXA"/>
    <property type="match status" value="1"/>
</dbReference>
<evidence type="ECO:0000313" key="4">
    <source>
        <dbReference type="Proteomes" id="UP000807353"/>
    </source>
</evidence>
<feature type="region of interest" description="Disordered" evidence="1">
    <location>
        <begin position="239"/>
        <end position="265"/>
    </location>
</feature>
<organism evidence="3 4">
    <name type="scientific">Collybia nuda</name>
    <dbReference type="NCBI Taxonomy" id="64659"/>
    <lineage>
        <taxon>Eukaryota</taxon>
        <taxon>Fungi</taxon>
        <taxon>Dikarya</taxon>
        <taxon>Basidiomycota</taxon>
        <taxon>Agaricomycotina</taxon>
        <taxon>Agaricomycetes</taxon>
        <taxon>Agaricomycetidae</taxon>
        <taxon>Agaricales</taxon>
        <taxon>Tricholomatineae</taxon>
        <taxon>Clitocybaceae</taxon>
        <taxon>Collybia</taxon>
    </lineage>
</organism>
<feature type="non-terminal residue" evidence="3">
    <location>
        <position position="1"/>
    </location>
</feature>
<evidence type="ECO:0000259" key="2">
    <source>
        <dbReference type="PROSITE" id="PS51207"/>
    </source>
</evidence>